<gene>
    <name evidence="1" type="ORF">GCM10009539_43510</name>
</gene>
<sequence>MDSRGYRGGVDTRSARLLKLSLELRTAAVDAGRPDVAAEVDSLMTLIAGEQNLAPTSKSGVADAVQRILNGLGY</sequence>
<dbReference type="Proteomes" id="UP001500967">
    <property type="component" value="Unassembled WGS sequence"/>
</dbReference>
<organism evidence="1 2">
    <name type="scientific">Cryptosporangium japonicum</name>
    <dbReference type="NCBI Taxonomy" id="80872"/>
    <lineage>
        <taxon>Bacteria</taxon>
        <taxon>Bacillati</taxon>
        <taxon>Actinomycetota</taxon>
        <taxon>Actinomycetes</taxon>
        <taxon>Cryptosporangiales</taxon>
        <taxon>Cryptosporangiaceae</taxon>
        <taxon>Cryptosporangium</taxon>
    </lineage>
</organism>
<dbReference type="EMBL" id="BAAAGX010000016">
    <property type="protein sequence ID" value="GAA0253586.1"/>
    <property type="molecule type" value="Genomic_DNA"/>
</dbReference>
<evidence type="ECO:0000313" key="2">
    <source>
        <dbReference type="Proteomes" id="UP001500967"/>
    </source>
</evidence>
<proteinExistence type="predicted"/>
<keyword evidence="2" id="KW-1185">Reference proteome</keyword>
<accession>A0ABN0UKF9</accession>
<evidence type="ECO:0000313" key="1">
    <source>
        <dbReference type="EMBL" id="GAA0253586.1"/>
    </source>
</evidence>
<reference evidence="1 2" key="1">
    <citation type="journal article" date="2019" name="Int. J. Syst. Evol. Microbiol.">
        <title>The Global Catalogue of Microorganisms (GCM) 10K type strain sequencing project: providing services to taxonomists for standard genome sequencing and annotation.</title>
        <authorList>
            <consortium name="The Broad Institute Genomics Platform"/>
            <consortium name="The Broad Institute Genome Sequencing Center for Infectious Disease"/>
            <person name="Wu L."/>
            <person name="Ma J."/>
        </authorList>
    </citation>
    <scope>NUCLEOTIDE SEQUENCE [LARGE SCALE GENOMIC DNA]</scope>
    <source>
        <strain evidence="1 2">JCM 10425</strain>
    </source>
</reference>
<comment type="caution">
    <text evidence="1">The sequence shown here is derived from an EMBL/GenBank/DDBJ whole genome shotgun (WGS) entry which is preliminary data.</text>
</comment>
<protein>
    <submittedName>
        <fullName evidence="1">Uncharacterized protein</fullName>
    </submittedName>
</protein>
<name>A0ABN0UKF9_9ACTN</name>